<comment type="similarity">
    <text evidence="1">Belongs to the ParB family.</text>
</comment>
<organism evidence="4 5">
    <name type="scientific">Plectonema cf. radiosum LEGE 06105</name>
    <dbReference type="NCBI Taxonomy" id="945769"/>
    <lineage>
        <taxon>Bacteria</taxon>
        <taxon>Bacillati</taxon>
        <taxon>Cyanobacteriota</taxon>
        <taxon>Cyanophyceae</taxon>
        <taxon>Oscillatoriophycideae</taxon>
        <taxon>Oscillatoriales</taxon>
        <taxon>Microcoleaceae</taxon>
        <taxon>Plectonema</taxon>
    </lineage>
</organism>
<dbReference type="GO" id="GO:0007059">
    <property type="term" value="P:chromosome segregation"/>
    <property type="evidence" value="ECO:0007669"/>
    <property type="project" value="TreeGrafter"/>
</dbReference>
<gene>
    <name evidence="4" type="ORF">IQ247_13565</name>
</gene>
<evidence type="ECO:0000256" key="1">
    <source>
        <dbReference type="ARBA" id="ARBA00006295"/>
    </source>
</evidence>
<keyword evidence="5" id="KW-1185">Reference proteome</keyword>
<dbReference type="GO" id="GO:0003677">
    <property type="term" value="F:DNA binding"/>
    <property type="evidence" value="ECO:0007669"/>
    <property type="project" value="UniProtKB-KW"/>
</dbReference>
<evidence type="ECO:0000313" key="5">
    <source>
        <dbReference type="Proteomes" id="UP000620559"/>
    </source>
</evidence>
<dbReference type="InterPro" id="IPR003115">
    <property type="entry name" value="ParB_N"/>
</dbReference>
<dbReference type="AlphaFoldDB" id="A0A8J7F4Y1"/>
<dbReference type="FunFam" id="3.90.1530.30:FF:000001">
    <property type="entry name" value="Chromosome partitioning protein ParB"/>
    <property type="match status" value="1"/>
</dbReference>
<evidence type="ECO:0000313" key="4">
    <source>
        <dbReference type="EMBL" id="MBE9213680.1"/>
    </source>
</evidence>
<dbReference type="SUPFAM" id="SSF109709">
    <property type="entry name" value="KorB DNA-binding domain-like"/>
    <property type="match status" value="1"/>
</dbReference>
<dbReference type="PANTHER" id="PTHR33375">
    <property type="entry name" value="CHROMOSOME-PARTITIONING PROTEIN PARB-RELATED"/>
    <property type="match status" value="1"/>
</dbReference>
<evidence type="ECO:0000256" key="2">
    <source>
        <dbReference type="ARBA" id="ARBA00023125"/>
    </source>
</evidence>
<dbReference type="InterPro" id="IPR050336">
    <property type="entry name" value="Chromosome_partition/occlusion"/>
</dbReference>
<dbReference type="InterPro" id="IPR004437">
    <property type="entry name" value="ParB/RepB/Spo0J"/>
</dbReference>
<dbReference type="NCBIfam" id="TIGR00180">
    <property type="entry name" value="parB_part"/>
    <property type="match status" value="1"/>
</dbReference>
<dbReference type="SUPFAM" id="SSF110849">
    <property type="entry name" value="ParB/Sulfiredoxin"/>
    <property type="match status" value="1"/>
</dbReference>
<accession>A0A8J7F4Y1</accession>
<keyword evidence="2" id="KW-0238">DNA-binding</keyword>
<dbReference type="Pfam" id="PF17762">
    <property type="entry name" value="HTH_ParB"/>
    <property type="match status" value="1"/>
</dbReference>
<dbReference type="EMBL" id="JADEWL010000039">
    <property type="protein sequence ID" value="MBE9213680.1"/>
    <property type="molecule type" value="Genomic_DNA"/>
</dbReference>
<dbReference type="InterPro" id="IPR041468">
    <property type="entry name" value="HTH_ParB/Spo0J"/>
</dbReference>
<reference evidence="4" key="1">
    <citation type="submission" date="2020-10" db="EMBL/GenBank/DDBJ databases">
        <authorList>
            <person name="Castelo-Branco R."/>
            <person name="Eusebio N."/>
            <person name="Adriana R."/>
            <person name="Vieira A."/>
            <person name="Brugerolle De Fraissinette N."/>
            <person name="Rezende De Castro R."/>
            <person name="Schneider M.P."/>
            <person name="Vasconcelos V."/>
            <person name="Leao P.N."/>
        </authorList>
    </citation>
    <scope>NUCLEOTIDE SEQUENCE</scope>
    <source>
        <strain evidence="4">LEGE 06105</strain>
    </source>
</reference>
<dbReference type="Proteomes" id="UP000620559">
    <property type="component" value="Unassembled WGS sequence"/>
</dbReference>
<dbReference type="GO" id="GO:0005694">
    <property type="term" value="C:chromosome"/>
    <property type="evidence" value="ECO:0007669"/>
    <property type="project" value="TreeGrafter"/>
</dbReference>
<dbReference type="RefSeq" id="WP_193920815.1">
    <property type="nucleotide sequence ID" value="NZ_JADEWL010000039.1"/>
</dbReference>
<dbReference type="Gene3D" id="1.10.10.2830">
    <property type="match status" value="1"/>
</dbReference>
<protein>
    <submittedName>
        <fullName evidence="4">ParB/RepB/Spo0J family partition protein</fullName>
    </submittedName>
</protein>
<dbReference type="Pfam" id="PF02195">
    <property type="entry name" value="ParB_N"/>
    <property type="match status" value="1"/>
</dbReference>
<sequence length="280" mass="32251">MQDKQQPRRYFDPEKLEKLAQSIQEHGILEPLIVRPLTDDTYELICGDRRFKASQKIGLKEVPVNVLLLDDNQVKEIRLIENLQREDLNAFEETEGILELLAIKLEMPTDSVVSLLYKMANEEKGNSNQNVLVSSKSQIIQNLFNALGRLSWQSFVSSRLPLLKLFPDIQQALRNGLIEYTKAKFINKIKDQSQRVDFLEQVVSQNWSLRTIKEKICALNNTQTSTEENQISTENGDYPKRVTSVLNQIKKMRLWSDPNKRSKLEPLITQLEQLIAANSA</sequence>
<dbReference type="SMART" id="SM00470">
    <property type="entry name" value="ParB"/>
    <property type="match status" value="1"/>
</dbReference>
<dbReference type="PANTHER" id="PTHR33375:SF7">
    <property type="entry name" value="CHROMOSOME 2-PARTITIONING PROTEIN PARB-RELATED"/>
    <property type="match status" value="1"/>
</dbReference>
<name>A0A8J7F4Y1_9CYAN</name>
<comment type="caution">
    <text evidence="4">The sequence shown here is derived from an EMBL/GenBank/DDBJ whole genome shotgun (WGS) entry which is preliminary data.</text>
</comment>
<dbReference type="Gene3D" id="3.90.1530.30">
    <property type="match status" value="1"/>
</dbReference>
<evidence type="ECO:0000259" key="3">
    <source>
        <dbReference type="SMART" id="SM00470"/>
    </source>
</evidence>
<feature type="domain" description="ParB-like N-terminal" evidence="3">
    <location>
        <begin position="1"/>
        <end position="83"/>
    </location>
</feature>
<proteinExistence type="inferred from homology"/>
<dbReference type="CDD" id="cd16393">
    <property type="entry name" value="SPO0J_N"/>
    <property type="match status" value="1"/>
</dbReference>
<dbReference type="InterPro" id="IPR036086">
    <property type="entry name" value="ParB/Sulfiredoxin_sf"/>
</dbReference>